<dbReference type="Proteomes" id="UP000573327">
    <property type="component" value="Unassembled WGS sequence"/>
</dbReference>
<evidence type="ECO:0000313" key="2">
    <source>
        <dbReference type="Proteomes" id="UP000573327"/>
    </source>
</evidence>
<dbReference type="AlphaFoldDB" id="A0A7W7SJS5"/>
<organism evidence="1 2">
    <name type="scientific">Kitasatospora gansuensis</name>
    <dbReference type="NCBI Taxonomy" id="258050"/>
    <lineage>
        <taxon>Bacteria</taxon>
        <taxon>Bacillati</taxon>
        <taxon>Actinomycetota</taxon>
        <taxon>Actinomycetes</taxon>
        <taxon>Kitasatosporales</taxon>
        <taxon>Streptomycetaceae</taxon>
        <taxon>Kitasatospora</taxon>
    </lineage>
</organism>
<dbReference type="EMBL" id="JACHJR010000001">
    <property type="protein sequence ID" value="MBB4951756.1"/>
    <property type="molecule type" value="Genomic_DNA"/>
</dbReference>
<reference evidence="1 2" key="1">
    <citation type="submission" date="2020-08" db="EMBL/GenBank/DDBJ databases">
        <title>Sequencing the genomes of 1000 actinobacteria strains.</title>
        <authorList>
            <person name="Klenk H.-P."/>
        </authorList>
    </citation>
    <scope>NUCLEOTIDE SEQUENCE [LARGE SCALE GENOMIC DNA]</scope>
    <source>
        <strain evidence="1 2">DSM 44786</strain>
    </source>
</reference>
<keyword evidence="2" id="KW-1185">Reference proteome</keyword>
<dbReference type="GO" id="GO:0004674">
    <property type="term" value="F:protein serine/threonine kinase activity"/>
    <property type="evidence" value="ECO:0007669"/>
    <property type="project" value="UniProtKB-EC"/>
</dbReference>
<keyword evidence="1" id="KW-0808">Transferase</keyword>
<gene>
    <name evidence="1" type="ORF">F4556_007291</name>
</gene>
<keyword evidence="1" id="KW-0418">Kinase</keyword>
<proteinExistence type="predicted"/>
<evidence type="ECO:0000313" key="1">
    <source>
        <dbReference type="EMBL" id="MBB4951756.1"/>
    </source>
</evidence>
<comment type="caution">
    <text evidence="1">The sequence shown here is derived from an EMBL/GenBank/DDBJ whole genome shotgun (WGS) entry which is preliminary data.</text>
</comment>
<dbReference type="RefSeq" id="WP_184923939.1">
    <property type="nucleotide sequence ID" value="NZ_JACHJR010000001.1"/>
</dbReference>
<name>A0A7W7SJS5_9ACTN</name>
<accession>A0A7W7SJS5</accession>
<sequence>MGSVLVHVAAADGTAVSLELGPGDVARFGRGSADRPVEITLPDPAVPRLAGEIRASEDHWQLSNFSTSLSYVVENPEGAGEYIRIAPRRIGAPVPFEFARVVLPTQGATQSFQVYAPAHTYYDAPPLPQSAGPATLMAFPLDESATYFLVLVALCEPRLRDMSASAVPTTRQVVERLRTHDTCPGISEPTVSFHIDYLARNKLRVRQPESGGRRMDGKREAVVSLALRFGLVREDHLALLPARPATRLENS</sequence>
<dbReference type="EC" id="2.7.11.1" evidence="1"/>
<protein>
    <submittedName>
        <fullName evidence="1">Serine/threonine-protein kinase</fullName>
        <ecNumber evidence="1">2.7.11.1</ecNumber>
    </submittedName>
</protein>